<dbReference type="Proteomes" id="UP001157006">
    <property type="component" value="Chromosome 6"/>
</dbReference>
<organism evidence="1 2">
    <name type="scientific">Vicia faba</name>
    <name type="common">Broad bean</name>
    <name type="synonym">Faba vulgaris</name>
    <dbReference type="NCBI Taxonomy" id="3906"/>
    <lineage>
        <taxon>Eukaryota</taxon>
        <taxon>Viridiplantae</taxon>
        <taxon>Streptophyta</taxon>
        <taxon>Embryophyta</taxon>
        <taxon>Tracheophyta</taxon>
        <taxon>Spermatophyta</taxon>
        <taxon>Magnoliopsida</taxon>
        <taxon>eudicotyledons</taxon>
        <taxon>Gunneridae</taxon>
        <taxon>Pentapetalae</taxon>
        <taxon>rosids</taxon>
        <taxon>fabids</taxon>
        <taxon>Fabales</taxon>
        <taxon>Fabaceae</taxon>
        <taxon>Papilionoideae</taxon>
        <taxon>50 kb inversion clade</taxon>
        <taxon>NPAAA clade</taxon>
        <taxon>Hologalegina</taxon>
        <taxon>IRL clade</taxon>
        <taxon>Fabeae</taxon>
        <taxon>Vicia</taxon>
    </lineage>
</organism>
<evidence type="ECO:0000313" key="1">
    <source>
        <dbReference type="EMBL" id="CAI8616031.1"/>
    </source>
</evidence>
<reference evidence="1 2" key="1">
    <citation type="submission" date="2023-01" db="EMBL/GenBank/DDBJ databases">
        <authorList>
            <person name="Kreplak J."/>
        </authorList>
    </citation>
    <scope>NUCLEOTIDE SEQUENCE [LARGE SCALE GENOMIC DNA]</scope>
</reference>
<dbReference type="SUPFAM" id="SSF53756">
    <property type="entry name" value="UDP-Glycosyltransferase/glycogen phosphorylase"/>
    <property type="match status" value="1"/>
</dbReference>
<proteinExistence type="predicted"/>
<sequence>MLLSFGSMGRFYKAQLIEIALGLENSEQRFLWIVRSELDSEELNLEDLLPEGLLERTKENGMVVALEMNKSKDGFVSRIQLGDRIKELMDSYKGNKIRQMILKTKIGSKEARDQSGCSFVHLTKLTQLFKQKERTSSS</sequence>
<dbReference type="PANTHER" id="PTHR48048:SF33">
    <property type="entry name" value="ISOFLAVONE 7-O-GLUCOSYLTRANSFERASE 1"/>
    <property type="match status" value="1"/>
</dbReference>
<evidence type="ECO:0000313" key="2">
    <source>
        <dbReference type="Proteomes" id="UP001157006"/>
    </source>
</evidence>
<name>A0AAV1B0D9_VICFA</name>
<keyword evidence="2" id="KW-1185">Reference proteome</keyword>
<dbReference type="GO" id="GO:0035251">
    <property type="term" value="F:UDP-glucosyltransferase activity"/>
    <property type="evidence" value="ECO:0007669"/>
    <property type="project" value="InterPro"/>
</dbReference>
<dbReference type="PANTHER" id="PTHR48048">
    <property type="entry name" value="GLYCOSYLTRANSFERASE"/>
    <property type="match status" value="1"/>
</dbReference>
<gene>
    <name evidence="1" type="ORF">VFH_VI010000</name>
</gene>
<dbReference type="Gene3D" id="3.40.50.2000">
    <property type="entry name" value="Glycogen Phosphorylase B"/>
    <property type="match status" value="1"/>
</dbReference>
<dbReference type="EMBL" id="OX451741">
    <property type="protein sequence ID" value="CAI8616031.1"/>
    <property type="molecule type" value="Genomic_DNA"/>
</dbReference>
<accession>A0AAV1B0D9</accession>
<dbReference type="InterPro" id="IPR050481">
    <property type="entry name" value="UDP-glycosyltransf_plant"/>
</dbReference>
<dbReference type="AlphaFoldDB" id="A0AAV1B0D9"/>
<protein>
    <submittedName>
        <fullName evidence="1">Uncharacterized protein</fullName>
    </submittedName>
</protein>